<dbReference type="PANTHER" id="PTHR24228:SF59">
    <property type="entry name" value="NEUROPEPTIDE RECEPTOR 15"/>
    <property type="match status" value="1"/>
</dbReference>
<evidence type="ECO:0000256" key="6">
    <source>
        <dbReference type="ARBA" id="ARBA00023136"/>
    </source>
</evidence>
<keyword evidence="7" id="KW-0675">Receptor</keyword>
<proteinExistence type="predicted"/>
<keyword evidence="4 9" id="KW-1133">Transmembrane helix</keyword>
<protein>
    <recommendedName>
        <fullName evidence="10">G-protein coupled receptors family 1 profile domain-containing protein</fullName>
    </recommendedName>
</protein>
<dbReference type="PANTHER" id="PTHR24228">
    <property type="entry name" value="B2 BRADYKININ RECEPTOR/ANGIOTENSIN II RECEPTOR"/>
    <property type="match status" value="1"/>
</dbReference>
<keyword evidence="8" id="KW-0807">Transducer</keyword>
<keyword evidence="3 9" id="KW-0812">Transmembrane</keyword>
<evidence type="ECO:0000256" key="9">
    <source>
        <dbReference type="SAM" id="Phobius"/>
    </source>
</evidence>
<dbReference type="AlphaFoldDB" id="A0AAD9Q8I9"/>
<reference evidence="11" key="2">
    <citation type="journal article" date="2023" name="Science">
        <title>Genomic signatures of disease resistance in endangered staghorn corals.</title>
        <authorList>
            <person name="Vollmer S.V."/>
            <person name="Selwyn J.D."/>
            <person name="Despard B.A."/>
            <person name="Roesel C.L."/>
        </authorList>
    </citation>
    <scope>NUCLEOTIDE SEQUENCE</scope>
    <source>
        <strain evidence="11">K2</strain>
    </source>
</reference>
<evidence type="ECO:0000259" key="10">
    <source>
        <dbReference type="PROSITE" id="PS50262"/>
    </source>
</evidence>
<dbReference type="PRINTS" id="PR00237">
    <property type="entry name" value="GPCRRHODOPSN"/>
</dbReference>
<dbReference type="InterPro" id="IPR000276">
    <property type="entry name" value="GPCR_Rhodpsn"/>
</dbReference>
<evidence type="ECO:0000313" key="12">
    <source>
        <dbReference type="Proteomes" id="UP001249851"/>
    </source>
</evidence>
<keyword evidence="6 9" id="KW-0472">Membrane</keyword>
<dbReference type="Gene3D" id="1.20.1070.10">
    <property type="entry name" value="Rhodopsin 7-helix transmembrane proteins"/>
    <property type="match status" value="1"/>
</dbReference>
<evidence type="ECO:0000256" key="8">
    <source>
        <dbReference type="ARBA" id="ARBA00023224"/>
    </source>
</evidence>
<dbReference type="Proteomes" id="UP001249851">
    <property type="component" value="Unassembled WGS sequence"/>
</dbReference>
<dbReference type="EMBL" id="JARQWQ010000055">
    <property type="protein sequence ID" value="KAK2556539.1"/>
    <property type="molecule type" value="Genomic_DNA"/>
</dbReference>
<evidence type="ECO:0000256" key="3">
    <source>
        <dbReference type="ARBA" id="ARBA00022692"/>
    </source>
</evidence>
<evidence type="ECO:0000256" key="5">
    <source>
        <dbReference type="ARBA" id="ARBA00023040"/>
    </source>
</evidence>
<keyword evidence="2" id="KW-1003">Cell membrane</keyword>
<accession>A0AAD9Q8I9</accession>
<feature type="transmembrane region" description="Helical" evidence="9">
    <location>
        <begin position="98"/>
        <end position="119"/>
    </location>
</feature>
<keyword evidence="5" id="KW-0297">G-protein coupled receptor</keyword>
<dbReference type="CDD" id="cd00637">
    <property type="entry name" value="7tm_classA_rhodopsin-like"/>
    <property type="match status" value="1"/>
</dbReference>
<keyword evidence="12" id="KW-1185">Reference proteome</keyword>
<feature type="transmembrane region" description="Helical" evidence="9">
    <location>
        <begin position="184"/>
        <end position="207"/>
    </location>
</feature>
<dbReference type="Pfam" id="PF00001">
    <property type="entry name" value="7tm_1"/>
    <property type="match status" value="1"/>
</dbReference>
<evidence type="ECO:0000256" key="2">
    <source>
        <dbReference type="ARBA" id="ARBA00022475"/>
    </source>
</evidence>
<comment type="caution">
    <text evidence="11">The sequence shown here is derived from an EMBL/GenBank/DDBJ whole genome shotgun (WGS) entry which is preliminary data.</text>
</comment>
<dbReference type="GO" id="GO:0004930">
    <property type="term" value="F:G protein-coupled receptor activity"/>
    <property type="evidence" value="ECO:0007669"/>
    <property type="project" value="UniProtKB-KW"/>
</dbReference>
<organism evidence="11 12">
    <name type="scientific">Acropora cervicornis</name>
    <name type="common">Staghorn coral</name>
    <dbReference type="NCBI Taxonomy" id="6130"/>
    <lineage>
        <taxon>Eukaryota</taxon>
        <taxon>Metazoa</taxon>
        <taxon>Cnidaria</taxon>
        <taxon>Anthozoa</taxon>
        <taxon>Hexacorallia</taxon>
        <taxon>Scleractinia</taxon>
        <taxon>Astrocoeniina</taxon>
        <taxon>Acroporidae</taxon>
        <taxon>Acropora</taxon>
    </lineage>
</organism>
<evidence type="ECO:0000313" key="11">
    <source>
        <dbReference type="EMBL" id="KAK2556539.1"/>
    </source>
</evidence>
<evidence type="ECO:0000256" key="7">
    <source>
        <dbReference type="ARBA" id="ARBA00023170"/>
    </source>
</evidence>
<feature type="transmembrane region" description="Helical" evidence="9">
    <location>
        <begin position="57"/>
        <end position="83"/>
    </location>
</feature>
<gene>
    <name evidence="11" type="ORF">P5673_021444</name>
</gene>
<evidence type="ECO:0000256" key="1">
    <source>
        <dbReference type="ARBA" id="ARBA00004651"/>
    </source>
</evidence>
<name>A0AAD9Q8I9_ACRCE</name>
<feature type="transmembrane region" description="Helical" evidence="9">
    <location>
        <begin position="20"/>
        <end position="50"/>
    </location>
</feature>
<feature type="transmembrane region" description="Helical" evidence="9">
    <location>
        <begin position="249"/>
        <end position="271"/>
    </location>
</feature>
<comment type="subcellular location">
    <subcellularLocation>
        <location evidence="1">Cell membrane</location>
        <topology evidence="1">Multi-pass membrane protein</topology>
    </subcellularLocation>
</comment>
<feature type="domain" description="G-protein coupled receptors family 1 profile" evidence="10">
    <location>
        <begin position="38"/>
        <end position="297"/>
    </location>
</feature>
<feature type="transmembrane region" description="Helical" evidence="9">
    <location>
        <begin position="277"/>
        <end position="302"/>
    </location>
</feature>
<dbReference type="SUPFAM" id="SSF81321">
    <property type="entry name" value="Family A G protein-coupled receptor-like"/>
    <property type="match status" value="1"/>
</dbReference>
<dbReference type="GO" id="GO:0005886">
    <property type="term" value="C:plasma membrane"/>
    <property type="evidence" value="ECO:0007669"/>
    <property type="project" value="UniProtKB-SubCell"/>
</dbReference>
<dbReference type="PROSITE" id="PS50262">
    <property type="entry name" value="G_PROTEIN_RECEP_F1_2"/>
    <property type="match status" value="1"/>
</dbReference>
<reference evidence="11" key="1">
    <citation type="journal article" date="2023" name="G3 (Bethesda)">
        <title>Whole genome assembly and annotation of the endangered Caribbean coral Acropora cervicornis.</title>
        <authorList>
            <person name="Selwyn J.D."/>
            <person name="Vollmer S.V."/>
        </authorList>
    </citation>
    <scope>NUCLEOTIDE SEQUENCE</scope>
    <source>
        <strain evidence="11">K2</strain>
    </source>
</reference>
<evidence type="ECO:0000256" key="4">
    <source>
        <dbReference type="ARBA" id="ARBA00022989"/>
    </source>
</evidence>
<dbReference type="InterPro" id="IPR017452">
    <property type="entry name" value="GPCR_Rhodpsn_7TM"/>
</dbReference>
<sequence>MESANVNEGLAANSKSSLEIRVTLIITVFVISFFILAGNLFTVVNIFCFIKRRNTSSFLIITISLIDILNILGPNIVSFFVFFDKESNFHNHFTLCRIQAWAIVFLRCASALTISLLSLDRVFITLTPRFYRKKWKGKLFVAFYFGKWIVSAFIATWPLFWLDAFQISKDTRDTLCLFLYENPFAGFFVVFLLCSMLVCCLCFYVIFSTSNKKSFSTEAAKEEEFSYNTKQVSLVNSTEEKDLNILTSVLFGVYFCCIIPWMVAITLSLFSVKYSSLFGLCAIQLPMVSSLMNPLIYGVMWLPYKKACIRALTWPFAKCCDGNFRKSPRSRSHNFNTTLTLGHSSFWISDGFIEDDVDQEDAFNVVFGPISYIKPLHFNTDELKMFEETRGSLSTPEGVIQNSAVATNEMIWRESGDPFQNILDFIETMTDGHQITRNNKCTKGTDTVMTVATQNNQ</sequence>
<feature type="transmembrane region" description="Helical" evidence="9">
    <location>
        <begin position="139"/>
        <end position="160"/>
    </location>
</feature>